<name>A0A231V1E8_9HYPH</name>
<organism evidence="1 2">
    <name type="scientific">Notoacmeibacter marinus</name>
    <dbReference type="NCBI Taxonomy" id="1876515"/>
    <lineage>
        <taxon>Bacteria</taxon>
        <taxon>Pseudomonadati</taxon>
        <taxon>Pseudomonadota</taxon>
        <taxon>Alphaproteobacteria</taxon>
        <taxon>Hyphomicrobiales</taxon>
        <taxon>Notoacmeibacteraceae</taxon>
        <taxon>Notoacmeibacter</taxon>
    </lineage>
</organism>
<evidence type="ECO:0008006" key="3">
    <source>
        <dbReference type="Google" id="ProtNLM"/>
    </source>
</evidence>
<accession>A0A231V1E8</accession>
<protein>
    <recommendedName>
        <fullName evidence="3">TIR domain-containing protein</fullName>
    </recommendedName>
</protein>
<dbReference type="AlphaFoldDB" id="A0A231V1E8"/>
<dbReference type="EMBL" id="NBYO01000001">
    <property type="protein sequence ID" value="OXT01970.1"/>
    <property type="molecule type" value="Genomic_DNA"/>
</dbReference>
<dbReference type="InterPro" id="IPR035897">
    <property type="entry name" value="Toll_tir_struct_dom_sf"/>
</dbReference>
<keyword evidence="2" id="KW-1185">Reference proteome</keyword>
<evidence type="ECO:0000313" key="1">
    <source>
        <dbReference type="EMBL" id="OXT01970.1"/>
    </source>
</evidence>
<dbReference type="Gene3D" id="3.40.50.10140">
    <property type="entry name" value="Toll/interleukin-1 receptor homology (TIR) domain"/>
    <property type="match status" value="1"/>
</dbReference>
<reference evidence="2" key="1">
    <citation type="journal article" date="2017" name="Int. J. Syst. Evol. Microbiol.">
        <title>Notoacmeibacter marinus gen. nov., sp. nov., isolated from the gut of a limpet and proposal of Notoacmeibacteraceae fam. nov. in the order Rhizobiales of the class Alphaproteobacteria.</title>
        <authorList>
            <person name="Huang Z."/>
            <person name="Guo F."/>
            <person name="Lai Q."/>
        </authorList>
    </citation>
    <scope>NUCLEOTIDE SEQUENCE [LARGE SCALE GENOMIC DNA]</scope>
    <source>
        <strain evidence="2">XMTR2A4</strain>
    </source>
</reference>
<sequence>MERDGVAHRVPVRFASVPWSDGTDVPRVVDLNRARHNAIILLHDEEMHDRRHAWNSWTAEVRAAIGARGKQDLYVPFGSSTGEPPLEADMSENIQYQRRGGWGGFADDEARDRRLMLVLLVCVRDHIRRLSGRTDREPIFVSHAKLDGDRSARAIVDFINDSRDGLPLETFYDATELMPGEDYRERFRREVGRGTLLAIVSDVYDSRPWCVFELTEAKRRRRPIVLVDIGGRRISRTFPYGANLPRVRVNPDPGGSAWIEPLLVEALSEGLRCDLFEKQASEASPHDTLVLPRPPELFDLLHRDSLPGKIVYPDPPLGNIEADLLRRALSTTSPATRMFTLGEIT</sequence>
<gene>
    <name evidence="1" type="ORF">B7H23_03265</name>
</gene>
<evidence type="ECO:0000313" key="2">
    <source>
        <dbReference type="Proteomes" id="UP000215405"/>
    </source>
</evidence>
<proteinExistence type="predicted"/>
<dbReference type="Proteomes" id="UP000215405">
    <property type="component" value="Unassembled WGS sequence"/>
</dbReference>
<comment type="caution">
    <text evidence="1">The sequence shown here is derived from an EMBL/GenBank/DDBJ whole genome shotgun (WGS) entry which is preliminary data.</text>
</comment>
<dbReference type="SUPFAM" id="SSF52200">
    <property type="entry name" value="Toll/Interleukin receptor TIR domain"/>
    <property type="match status" value="1"/>
</dbReference>